<dbReference type="AlphaFoldDB" id="A0A4Q7M7V7"/>
<proteinExistence type="predicted"/>
<dbReference type="InterPro" id="IPR011335">
    <property type="entry name" value="Restrct_endonuc-II-like"/>
</dbReference>
<gene>
    <name evidence="2" type="ORF">EV679_3498</name>
</gene>
<keyword evidence="2" id="KW-0378">Hydrolase</keyword>
<keyword evidence="2" id="KW-0255">Endonuclease</keyword>
<dbReference type="GO" id="GO:0004519">
    <property type="term" value="F:endonuclease activity"/>
    <property type="evidence" value="ECO:0007669"/>
    <property type="project" value="UniProtKB-KW"/>
</dbReference>
<dbReference type="InterPro" id="IPR007560">
    <property type="entry name" value="Restrct_endonuc_IV_Mrr"/>
</dbReference>
<evidence type="ECO:0000313" key="3">
    <source>
        <dbReference type="Proteomes" id="UP000292039"/>
    </source>
</evidence>
<comment type="caution">
    <text evidence="2">The sequence shown here is derived from an EMBL/GenBank/DDBJ whole genome shotgun (WGS) entry which is preliminary data.</text>
</comment>
<dbReference type="Proteomes" id="UP000292039">
    <property type="component" value="Unassembled WGS sequence"/>
</dbReference>
<protein>
    <submittedName>
        <fullName evidence="2">Restriction endonuclease</fullName>
    </submittedName>
</protein>
<organism evidence="2 3">
    <name type="scientific">Kerstersia gyiorum</name>
    <dbReference type="NCBI Taxonomy" id="206506"/>
    <lineage>
        <taxon>Bacteria</taxon>
        <taxon>Pseudomonadati</taxon>
        <taxon>Pseudomonadota</taxon>
        <taxon>Betaproteobacteria</taxon>
        <taxon>Burkholderiales</taxon>
        <taxon>Alcaligenaceae</taxon>
        <taxon>Kerstersia</taxon>
    </lineage>
</organism>
<evidence type="ECO:0000313" key="2">
    <source>
        <dbReference type="EMBL" id="RZS63854.1"/>
    </source>
</evidence>
<dbReference type="EMBL" id="SGWZ01000008">
    <property type="protein sequence ID" value="RZS63854.1"/>
    <property type="molecule type" value="Genomic_DNA"/>
</dbReference>
<reference evidence="2 3" key="1">
    <citation type="submission" date="2019-02" db="EMBL/GenBank/DDBJ databases">
        <title>Genomic Encyclopedia of Type Strains, Phase IV (KMG-IV): sequencing the most valuable type-strain genomes for metagenomic binning, comparative biology and taxonomic classification.</title>
        <authorList>
            <person name="Goeker M."/>
        </authorList>
    </citation>
    <scope>NUCLEOTIDE SEQUENCE [LARGE SCALE GENOMIC DNA]</scope>
    <source>
        <strain evidence="2 3">DSM 16618</strain>
    </source>
</reference>
<dbReference type="SUPFAM" id="SSF52980">
    <property type="entry name" value="Restriction endonuclease-like"/>
    <property type="match status" value="1"/>
</dbReference>
<dbReference type="InterPro" id="IPR011856">
    <property type="entry name" value="tRNA_endonuc-like_dom_sf"/>
</dbReference>
<dbReference type="GO" id="GO:0009307">
    <property type="term" value="P:DNA restriction-modification system"/>
    <property type="evidence" value="ECO:0007669"/>
    <property type="project" value="InterPro"/>
</dbReference>
<dbReference type="Pfam" id="PF04471">
    <property type="entry name" value="Mrr_cat"/>
    <property type="match status" value="1"/>
</dbReference>
<accession>A0A4Q7M7V7</accession>
<dbReference type="GO" id="GO:0003677">
    <property type="term" value="F:DNA binding"/>
    <property type="evidence" value="ECO:0007669"/>
    <property type="project" value="InterPro"/>
</dbReference>
<keyword evidence="2" id="KW-0540">Nuclease</keyword>
<feature type="domain" description="Restriction endonuclease type IV Mrr" evidence="1">
    <location>
        <begin position="52"/>
        <end position="125"/>
    </location>
</feature>
<dbReference type="Gene3D" id="3.40.1350.10">
    <property type="match status" value="1"/>
</dbReference>
<sequence length="315" mass="34748">MTSPIDDLYRKIFGSAPAKAGAAFERLAAIATYVTEENGDVTHDTTLKGAYSGSNYQVDVLHQSADAKTMGEAKDYTDRGGKVGRPDLQKLAGALIDLPDVAAGVFWSATDYTKPALQYARAAKEMAGKEILLRGLRESTQLDEQGFVKTIRVTGRYHIAQLDKAVWTVHWSPKGRARLFESMPKAEAQMEVAAVVDHLFDSSGERITSLYELTSRGYGDTSGDGVYRACYWLPDHYIRANGILACISGIEYEIPVETHTSTFEITDNSTYRLVVLDETGKPARILTDEKLREFNFDAQGRLMAPKSRHPRLGGV</sequence>
<evidence type="ECO:0000259" key="1">
    <source>
        <dbReference type="Pfam" id="PF04471"/>
    </source>
</evidence>
<dbReference type="RefSeq" id="WP_130487892.1">
    <property type="nucleotide sequence ID" value="NZ_CBCSEB010000013.1"/>
</dbReference>
<name>A0A4Q7M7V7_9BURK</name>